<reference evidence="1" key="2">
    <citation type="submission" date="2023-01" db="EMBL/GenBank/DDBJ databases">
        <title>Draft genome sequence of Sulfitobacter pacificus strain NBRC 109915.</title>
        <authorList>
            <person name="Sun Q."/>
            <person name="Mori K."/>
        </authorList>
    </citation>
    <scope>NUCLEOTIDE SEQUENCE</scope>
    <source>
        <strain evidence="1">NBRC 109915</strain>
    </source>
</reference>
<keyword evidence="2" id="KW-1185">Reference proteome</keyword>
<organism evidence="1 2">
    <name type="scientific">Sulfitobacter pacificus</name>
    <dbReference type="NCBI Taxonomy" id="1499314"/>
    <lineage>
        <taxon>Bacteria</taxon>
        <taxon>Pseudomonadati</taxon>
        <taxon>Pseudomonadota</taxon>
        <taxon>Alphaproteobacteria</taxon>
        <taxon>Rhodobacterales</taxon>
        <taxon>Roseobacteraceae</taxon>
        <taxon>Sulfitobacter</taxon>
    </lineage>
</organism>
<name>A0ABQ5VJY5_9RHOB</name>
<proteinExistence type="predicted"/>
<dbReference type="RefSeq" id="WP_284373415.1">
    <property type="nucleotide sequence ID" value="NZ_BSNL01000001.1"/>
</dbReference>
<protein>
    <submittedName>
        <fullName evidence="1">Uncharacterized protein</fullName>
    </submittedName>
</protein>
<gene>
    <name evidence="1" type="ORF">GCM10007927_22230</name>
</gene>
<dbReference type="EMBL" id="BSNL01000001">
    <property type="protein sequence ID" value="GLQ27420.1"/>
    <property type="molecule type" value="Genomic_DNA"/>
</dbReference>
<evidence type="ECO:0000313" key="2">
    <source>
        <dbReference type="Proteomes" id="UP001161388"/>
    </source>
</evidence>
<evidence type="ECO:0000313" key="1">
    <source>
        <dbReference type="EMBL" id="GLQ27420.1"/>
    </source>
</evidence>
<reference evidence="1" key="1">
    <citation type="journal article" date="2014" name="Int. J. Syst. Evol. Microbiol.">
        <title>Complete genome of a new Firmicutes species belonging to the dominant human colonic microbiota ('Ruminococcus bicirculans') reveals two chromosomes and a selective capacity to utilize plant glucans.</title>
        <authorList>
            <consortium name="NISC Comparative Sequencing Program"/>
            <person name="Wegmann U."/>
            <person name="Louis P."/>
            <person name="Goesmann A."/>
            <person name="Henrissat B."/>
            <person name="Duncan S.H."/>
            <person name="Flint H.J."/>
        </authorList>
    </citation>
    <scope>NUCLEOTIDE SEQUENCE</scope>
    <source>
        <strain evidence="1">NBRC 109915</strain>
    </source>
</reference>
<accession>A0ABQ5VJY5</accession>
<sequence>MPELNSNVENTDNSQSLCELELWKPPQGTIAEAIPLSIDLDFDSEIVHFPTTSFSVRARRATIQLRVTDADIVRGSRLGEHALDTQMTAEVTQSVRHAIETEVGAEGHIEVNVKPNVLGRLMATVFWKKRRSKKAEHDHIIKSSLRVSRIIPRTKGKWAVVEPVEPHLLSGRFIGSDGDKEIGPLCLLTMHGISCLCQITVTVTRQDLDIKAAAGGLPASRNKVAVIEAMARRGISANQVTNFALPANIGDDDIVLARSVMGVSIDEDE</sequence>
<dbReference type="Proteomes" id="UP001161388">
    <property type="component" value="Unassembled WGS sequence"/>
</dbReference>
<comment type="caution">
    <text evidence="1">The sequence shown here is derived from an EMBL/GenBank/DDBJ whole genome shotgun (WGS) entry which is preliminary data.</text>
</comment>